<evidence type="ECO:0000313" key="7">
    <source>
        <dbReference type="EMBL" id="ACY17395.1"/>
    </source>
</evidence>
<dbReference type="AlphaFoldDB" id="D0LU31"/>
<evidence type="ECO:0000256" key="5">
    <source>
        <dbReference type="SAM" id="MobiDB-lite"/>
    </source>
</evidence>
<keyword evidence="3 7" id="KW-0418">Kinase</keyword>
<dbReference type="Gene3D" id="3.30.200.20">
    <property type="entry name" value="Phosphorylase Kinase, domain 1"/>
    <property type="match status" value="1"/>
</dbReference>
<dbReference type="Proteomes" id="UP000001880">
    <property type="component" value="Chromosome"/>
</dbReference>
<dbReference type="Gene3D" id="1.10.510.10">
    <property type="entry name" value="Transferase(Phosphotransferase) domain 1"/>
    <property type="match status" value="1"/>
</dbReference>
<dbReference type="SUPFAM" id="SSF56112">
    <property type="entry name" value="Protein kinase-like (PK-like)"/>
    <property type="match status" value="1"/>
</dbReference>
<dbReference type="RefSeq" id="WP_012829987.1">
    <property type="nucleotide sequence ID" value="NC_013440.1"/>
</dbReference>
<dbReference type="STRING" id="502025.Hoch_4906"/>
<dbReference type="OrthoDB" id="9801841at2"/>
<evidence type="ECO:0000256" key="1">
    <source>
        <dbReference type="ARBA" id="ARBA00022679"/>
    </source>
</evidence>
<dbReference type="InterPro" id="IPR008271">
    <property type="entry name" value="Ser/Thr_kinase_AS"/>
</dbReference>
<dbReference type="PANTHER" id="PTHR43289:SF6">
    <property type="entry name" value="SERINE_THREONINE-PROTEIN KINASE NEKL-3"/>
    <property type="match status" value="1"/>
</dbReference>
<dbReference type="EMBL" id="CP001804">
    <property type="protein sequence ID" value="ACY17395.1"/>
    <property type="molecule type" value="Genomic_DNA"/>
</dbReference>
<evidence type="ECO:0000256" key="3">
    <source>
        <dbReference type="ARBA" id="ARBA00022777"/>
    </source>
</evidence>
<keyword evidence="7" id="KW-0723">Serine/threonine-protein kinase</keyword>
<feature type="compositionally biased region" description="Basic and acidic residues" evidence="5">
    <location>
        <begin position="331"/>
        <end position="346"/>
    </location>
</feature>
<protein>
    <submittedName>
        <fullName evidence="7">Serine/threonine protein kinase</fullName>
    </submittedName>
</protein>
<dbReference type="InterPro" id="IPR000719">
    <property type="entry name" value="Prot_kinase_dom"/>
</dbReference>
<organism evidence="7 8">
    <name type="scientific">Haliangium ochraceum (strain DSM 14365 / JCM 11303 / SMP-2)</name>
    <dbReference type="NCBI Taxonomy" id="502025"/>
    <lineage>
        <taxon>Bacteria</taxon>
        <taxon>Pseudomonadati</taxon>
        <taxon>Myxococcota</taxon>
        <taxon>Polyangia</taxon>
        <taxon>Haliangiales</taxon>
        <taxon>Kofleriaceae</taxon>
        <taxon>Haliangium</taxon>
    </lineage>
</organism>
<evidence type="ECO:0000259" key="6">
    <source>
        <dbReference type="PROSITE" id="PS50011"/>
    </source>
</evidence>
<dbReference type="KEGG" id="hoh:Hoch_4906"/>
<keyword evidence="2" id="KW-0547">Nucleotide-binding</keyword>
<reference evidence="7 8" key="1">
    <citation type="journal article" date="2010" name="Stand. Genomic Sci.">
        <title>Complete genome sequence of Haliangium ochraceum type strain (SMP-2).</title>
        <authorList>
            <consortium name="US DOE Joint Genome Institute (JGI-PGF)"/>
            <person name="Ivanova N."/>
            <person name="Daum C."/>
            <person name="Lang E."/>
            <person name="Abt B."/>
            <person name="Kopitz M."/>
            <person name="Saunders E."/>
            <person name="Lapidus A."/>
            <person name="Lucas S."/>
            <person name="Glavina Del Rio T."/>
            <person name="Nolan M."/>
            <person name="Tice H."/>
            <person name="Copeland A."/>
            <person name="Cheng J.F."/>
            <person name="Chen F."/>
            <person name="Bruce D."/>
            <person name="Goodwin L."/>
            <person name="Pitluck S."/>
            <person name="Mavromatis K."/>
            <person name="Pati A."/>
            <person name="Mikhailova N."/>
            <person name="Chen A."/>
            <person name="Palaniappan K."/>
            <person name="Land M."/>
            <person name="Hauser L."/>
            <person name="Chang Y.J."/>
            <person name="Jeffries C.D."/>
            <person name="Detter J.C."/>
            <person name="Brettin T."/>
            <person name="Rohde M."/>
            <person name="Goker M."/>
            <person name="Bristow J."/>
            <person name="Markowitz V."/>
            <person name="Eisen J.A."/>
            <person name="Hugenholtz P."/>
            <person name="Kyrpides N.C."/>
            <person name="Klenk H.P."/>
        </authorList>
    </citation>
    <scope>NUCLEOTIDE SEQUENCE [LARGE SCALE GENOMIC DNA]</scope>
    <source>
        <strain evidence="8">DSM 14365 / CIP 107738 / JCM 11303 / AJ 13395 / SMP-2</strain>
    </source>
</reference>
<keyword evidence="4" id="KW-0067">ATP-binding</keyword>
<dbReference type="HOGENOM" id="CLU_503233_0_0_7"/>
<dbReference type="InterPro" id="IPR011009">
    <property type="entry name" value="Kinase-like_dom_sf"/>
</dbReference>
<accession>D0LU31</accession>
<evidence type="ECO:0000256" key="4">
    <source>
        <dbReference type="ARBA" id="ARBA00022840"/>
    </source>
</evidence>
<feature type="compositionally biased region" description="Pro residues" evidence="5">
    <location>
        <begin position="356"/>
        <end position="372"/>
    </location>
</feature>
<dbReference type="eggNOG" id="COG0515">
    <property type="taxonomic scope" value="Bacteria"/>
</dbReference>
<dbReference type="PROSITE" id="PS50011">
    <property type="entry name" value="PROTEIN_KINASE_DOM"/>
    <property type="match status" value="1"/>
</dbReference>
<proteinExistence type="predicted"/>
<evidence type="ECO:0000256" key="2">
    <source>
        <dbReference type="ARBA" id="ARBA00022741"/>
    </source>
</evidence>
<dbReference type="GO" id="GO:0004674">
    <property type="term" value="F:protein serine/threonine kinase activity"/>
    <property type="evidence" value="ECO:0007669"/>
    <property type="project" value="UniProtKB-KW"/>
</dbReference>
<evidence type="ECO:0000313" key="8">
    <source>
        <dbReference type="Proteomes" id="UP000001880"/>
    </source>
</evidence>
<dbReference type="PROSITE" id="PS00108">
    <property type="entry name" value="PROTEIN_KINASE_ST"/>
    <property type="match status" value="1"/>
</dbReference>
<dbReference type="GO" id="GO:0005524">
    <property type="term" value="F:ATP binding"/>
    <property type="evidence" value="ECO:0007669"/>
    <property type="project" value="UniProtKB-KW"/>
</dbReference>
<dbReference type="SMART" id="SM00220">
    <property type="entry name" value="S_TKc"/>
    <property type="match status" value="1"/>
</dbReference>
<feature type="region of interest" description="Disordered" evidence="5">
    <location>
        <begin position="313"/>
        <end position="387"/>
    </location>
</feature>
<dbReference type="Pfam" id="PF00069">
    <property type="entry name" value="Pkinase"/>
    <property type="match status" value="1"/>
</dbReference>
<feature type="domain" description="Protein kinase" evidence="6">
    <location>
        <begin position="23"/>
        <end position="307"/>
    </location>
</feature>
<name>D0LU31_HALO1</name>
<gene>
    <name evidence="7" type="ordered locus">Hoch_4906</name>
</gene>
<sequence length="541" mass="58569">MSKSKLGQIPDPLEVGARLMDRYCILERVSAGGHSVVYRGEDERLHRPVCIKVFHRVKSFDGPYKTAYEHFVQEAFALSKLTHPNTLRIYDFGHLEKSDAEGGSGAPFQVSEFMTDGTLWSQVRAKGPMGAVESARIATALGGALGEAHESGIIHRDIKPHNILFTAAGRSLVVKLADFGIAKALPTEAADLRNRADDTSVVVGRPFLMYSPWWAAPEQLAGMPVGTEADVFALALSIIYMVTGNVVFRENDPIKAYEQRKSGPAFVEAACVGAGLSHAVIDLLARACRFEADERFNDAETFALELAAGLRKPGPTAQISSVPEPRAPQHRTSDRYATDVEPHEQATNESSGPMPEQQPPPYLQPVPPPAEPGWPEAARSAPPPQRLHVSEQPQFAAERRIHFVPAPQGEATVSCLDNRARLRIAFVPGASGLCVHLRGLTCFLAPEGGRPSSAMLFENDGFGYLVQPNRQPLGGVFVSQGKAAAGHRVFSFDNQSVAVSVDECPQVVAIDFGPGSDCFLIHLPGQASMDPRRTKKASARF</sequence>
<dbReference type="PANTHER" id="PTHR43289">
    <property type="entry name" value="MITOGEN-ACTIVATED PROTEIN KINASE KINASE KINASE 20-RELATED"/>
    <property type="match status" value="1"/>
</dbReference>
<keyword evidence="1" id="KW-0808">Transferase</keyword>
<dbReference type="CDD" id="cd14014">
    <property type="entry name" value="STKc_PknB_like"/>
    <property type="match status" value="1"/>
</dbReference>
<keyword evidence="8" id="KW-1185">Reference proteome</keyword>